<organism evidence="1 2">
    <name type="scientific">Panagrolaimus sp. PS1159</name>
    <dbReference type="NCBI Taxonomy" id="55785"/>
    <lineage>
        <taxon>Eukaryota</taxon>
        <taxon>Metazoa</taxon>
        <taxon>Ecdysozoa</taxon>
        <taxon>Nematoda</taxon>
        <taxon>Chromadorea</taxon>
        <taxon>Rhabditida</taxon>
        <taxon>Tylenchina</taxon>
        <taxon>Panagrolaimomorpha</taxon>
        <taxon>Panagrolaimoidea</taxon>
        <taxon>Panagrolaimidae</taxon>
        <taxon>Panagrolaimus</taxon>
    </lineage>
</organism>
<dbReference type="WBParaSite" id="PS1159_v2.g15423.t1">
    <property type="protein sequence ID" value="PS1159_v2.g15423.t1"/>
    <property type="gene ID" value="PS1159_v2.g15423"/>
</dbReference>
<dbReference type="Proteomes" id="UP000887580">
    <property type="component" value="Unplaced"/>
</dbReference>
<proteinExistence type="predicted"/>
<sequence>MKVFILIVAILCCYLNLVDGLQCVISGPNIDTSNSKCLFIDKYCYTATIKEKISNAQHQITIQGCSGKVELGYGIGVCSKNGEHSFDNEPDLLLQR</sequence>
<evidence type="ECO:0000313" key="2">
    <source>
        <dbReference type="WBParaSite" id="PS1159_v2.g15423.t1"/>
    </source>
</evidence>
<protein>
    <submittedName>
        <fullName evidence="2">UPAR/Ly6 domain-containing protein</fullName>
    </submittedName>
</protein>
<name>A0AC35F9Z7_9BILA</name>
<evidence type="ECO:0000313" key="1">
    <source>
        <dbReference type="Proteomes" id="UP000887580"/>
    </source>
</evidence>
<reference evidence="2" key="1">
    <citation type="submission" date="2022-11" db="UniProtKB">
        <authorList>
            <consortium name="WormBaseParasite"/>
        </authorList>
    </citation>
    <scope>IDENTIFICATION</scope>
</reference>
<accession>A0AC35F9Z7</accession>